<name>A0A5K0U8D6_9VIRU</name>
<organism evidence="1 2">
    <name type="scientific">Yasminevirus sp. GU-2018</name>
    <dbReference type="NCBI Taxonomy" id="2420051"/>
    <lineage>
        <taxon>Viruses</taxon>
        <taxon>Varidnaviria</taxon>
        <taxon>Bamfordvirae</taxon>
        <taxon>Nucleocytoviricota</taxon>
        <taxon>Megaviricetes</taxon>
        <taxon>Imitervirales</taxon>
        <taxon>Mimiviridae</taxon>
        <taxon>Klosneuvirinae</taxon>
        <taxon>Yasminevirus</taxon>
        <taxon>Yasminevirus saudimassiliense</taxon>
    </lineage>
</organism>
<reference evidence="1 2" key="1">
    <citation type="submission" date="2018-10" db="EMBL/GenBank/DDBJ databases">
        <authorList>
            <consortium name="IHU Genomes"/>
        </authorList>
    </citation>
    <scope>NUCLEOTIDE SEQUENCE [LARGE SCALE GENOMIC DNA]</scope>
    <source>
        <strain evidence="1 2">A1</strain>
    </source>
</reference>
<dbReference type="EMBL" id="UPSH01000001">
    <property type="protein sequence ID" value="VBB17754.1"/>
    <property type="molecule type" value="Genomic_DNA"/>
</dbReference>
<comment type="caution">
    <text evidence="1">The sequence shown here is derived from an EMBL/GenBank/DDBJ whole genome shotgun (WGS) entry which is preliminary data.</text>
</comment>
<accession>A0A5K0U8D6</accession>
<protein>
    <submittedName>
        <fullName evidence="1">Uncharacterized protein</fullName>
    </submittedName>
</protein>
<keyword evidence="2" id="KW-1185">Reference proteome</keyword>
<proteinExistence type="predicted"/>
<sequence length="264" mass="29665">MSNIEHPKSAVNRLIAQNKVSDIEISEPNYTHKYISSGNKNIFTCTINVLYKKERIVIMSREYLTKKECDRDAYDQILALIQHGPHQTKNTLTSSYLDSAVVESMSRLSTSTVTNSVNSNLPTPSVPVQNYLSNLLERCRERDDVVYVVVDLENIAKIDKSTIESAVRSNPTMIQKTVEIIQVAGFCSSVKSSADIVVRSNRKDAVDHYIGYLIGLLEANMTERQLQQSIYLITRDKFGSCLQDFCTNVVHCSDVADFVHCVSS</sequence>
<gene>
    <name evidence="1" type="ORF">YASMINEVIRUS_217</name>
</gene>
<dbReference type="Proteomes" id="UP000594342">
    <property type="component" value="Unassembled WGS sequence"/>
</dbReference>
<evidence type="ECO:0000313" key="2">
    <source>
        <dbReference type="Proteomes" id="UP000594342"/>
    </source>
</evidence>
<evidence type="ECO:0000313" key="1">
    <source>
        <dbReference type="EMBL" id="VBB17754.1"/>
    </source>
</evidence>